<dbReference type="AlphaFoldDB" id="A0A5M3WP58"/>
<name>A0A5M3WP58_9ACTN</name>
<evidence type="ECO:0000313" key="1">
    <source>
        <dbReference type="EMBL" id="GES09949.1"/>
    </source>
</evidence>
<reference evidence="1 2" key="1">
    <citation type="submission" date="2019-10" db="EMBL/GenBank/DDBJ databases">
        <title>Whole genome shotgun sequence of Acrocarpospora macrocephala NBRC 16266.</title>
        <authorList>
            <person name="Ichikawa N."/>
            <person name="Kimura A."/>
            <person name="Kitahashi Y."/>
            <person name="Komaki H."/>
            <person name="Oguchi A."/>
        </authorList>
    </citation>
    <scope>NUCLEOTIDE SEQUENCE [LARGE SCALE GENOMIC DNA]</scope>
    <source>
        <strain evidence="1 2">NBRC 16266</strain>
    </source>
</reference>
<comment type="caution">
    <text evidence="1">The sequence shown here is derived from an EMBL/GenBank/DDBJ whole genome shotgun (WGS) entry which is preliminary data.</text>
</comment>
<gene>
    <name evidence="1" type="ORF">Amac_035450</name>
</gene>
<evidence type="ECO:0000313" key="2">
    <source>
        <dbReference type="Proteomes" id="UP000331127"/>
    </source>
</evidence>
<keyword evidence="2" id="KW-1185">Reference proteome</keyword>
<dbReference type="EMBL" id="BLAE01000018">
    <property type="protein sequence ID" value="GES09949.1"/>
    <property type="molecule type" value="Genomic_DNA"/>
</dbReference>
<dbReference type="Proteomes" id="UP000331127">
    <property type="component" value="Unassembled WGS sequence"/>
</dbReference>
<proteinExistence type="predicted"/>
<organism evidence="1 2">
    <name type="scientific">Acrocarpospora macrocephala</name>
    <dbReference type="NCBI Taxonomy" id="150177"/>
    <lineage>
        <taxon>Bacteria</taxon>
        <taxon>Bacillati</taxon>
        <taxon>Actinomycetota</taxon>
        <taxon>Actinomycetes</taxon>
        <taxon>Streptosporangiales</taxon>
        <taxon>Streptosporangiaceae</taxon>
        <taxon>Acrocarpospora</taxon>
    </lineage>
</organism>
<protein>
    <submittedName>
        <fullName evidence="1">Uncharacterized protein</fullName>
    </submittedName>
</protein>
<sequence length="138" mass="15374">MVGKRLIQVRRAFYEFEGTVERDEGLIELSFSDGVSVRFDVGADGESLATREGPWVDPFAPPHSIENEEYIRTHGKYSAFDVSVEDPYREMIGREVSGVHSVIEQMGHKCSGIVIEFGDLRLLIEVVADGLYVSYSGA</sequence>
<accession>A0A5M3WP58</accession>